<name>A0A0M0F7B7_CELCE</name>
<dbReference type="Proteomes" id="UP000037387">
    <property type="component" value="Unassembled WGS sequence"/>
</dbReference>
<gene>
    <name evidence="1" type="ORF">M768_10990</name>
</gene>
<dbReference type="PATRIC" id="fig|1350482.3.peg.2209"/>
<proteinExistence type="predicted"/>
<reference evidence="1 2" key="1">
    <citation type="journal article" date="2015" name="Sci. Rep.">
        <title>Functional and structural properties of a novel cellulosome-like multienzyme complex: efficient glycoside hydrolysis of water-insoluble 7-xylosyl-10-deacetylpaclitaxel.</title>
        <authorList>
            <person name="Dou T.Y."/>
            <person name="Luan H.W."/>
            <person name="Ge G.B."/>
            <person name="Dong M.M."/>
            <person name="Zou H.F."/>
            <person name="He Y.Q."/>
            <person name="Cui P."/>
            <person name="Wang J.Y."/>
            <person name="Hao D.C."/>
            <person name="Yang S.L."/>
            <person name="Yang L."/>
        </authorList>
    </citation>
    <scope>NUCLEOTIDE SEQUENCE [LARGE SCALE GENOMIC DNA]</scope>
    <source>
        <strain evidence="1 2">F16</strain>
    </source>
</reference>
<evidence type="ECO:0000313" key="2">
    <source>
        <dbReference type="Proteomes" id="UP000037387"/>
    </source>
</evidence>
<organism evidence="1 2">
    <name type="scientific">Cellulosimicrobium cellulans F16</name>
    <dbReference type="NCBI Taxonomy" id="1350482"/>
    <lineage>
        <taxon>Bacteria</taxon>
        <taxon>Bacillati</taxon>
        <taxon>Actinomycetota</taxon>
        <taxon>Actinomycetes</taxon>
        <taxon>Micrococcales</taxon>
        <taxon>Promicromonosporaceae</taxon>
        <taxon>Cellulosimicrobium</taxon>
    </lineage>
</organism>
<evidence type="ECO:0000313" key="1">
    <source>
        <dbReference type="EMBL" id="KON73459.1"/>
    </source>
</evidence>
<protein>
    <submittedName>
        <fullName evidence="1">Uncharacterized protein</fullName>
    </submittedName>
</protein>
<keyword evidence="2" id="KW-1185">Reference proteome</keyword>
<dbReference type="EMBL" id="ATNL01000008">
    <property type="protein sequence ID" value="KON73459.1"/>
    <property type="molecule type" value="Genomic_DNA"/>
</dbReference>
<accession>A0A0M0F7B7</accession>
<dbReference type="AlphaFoldDB" id="A0A0M0F7B7"/>
<sequence length="32" mass="3345">MGVVIRPITTPMSCSTAGRVVLDREDASGIPD</sequence>
<comment type="caution">
    <text evidence="1">The sequence shown here is derived from an EMBL/GenBank/DDBJ whole genome shotgun (WGS) entry which is preliminary data.</text>
</comment>